<accession>A0A7Z0VJB4</accession>
<evidence type="ECO:0000313" key="2">
    <source>
        <dbReference type="EMBL" id="ODJ86495.1"/>
    </source>
</evidence>
<dbReference type="EMBL" id="MARB01000021">
    <property type="protein sequence ID" value="ODJ86495.1"/>
    <property type="molecule type" value="Genomic_DNA"/>
</dbReference>
<organism evidence="2 3">
    <name type="scientific">Candidatus Thiodiazotropha endolucinida</name>
    <dbReference type="NCBI Taxonomy" id="1655433"/>
    <lineage>
        <taxon>Bacteria</taxon>
        <taxon>Pseudomonadati</taxon>
        <taxon>Pseudomonadota</taxon>
        <taxon>Gammaproteobacteria</taxon>
        <taxon>Chromatiales</taxon>
        <taxon>Sedimenticolaceae</taxon>
        <taxon>Candidatus Thiodiazotropha</taxon>
    </lineage>
</organism>
<feature type="compositionally biased region" description="Low complexity" evidence="1">
    <location>
        <begin position="30"/>
        <end position="49"/>
    </location>
</feature>
<sequence length="118" mass="12287">MISPVNSDRPINTSTDQSGRSHTSQKPAEASVQSTTQQSQATQANSAAVEVDQARRLFDIENNRAQVSENALNTPEEARSLLASIVQQISTTPATAAEAQAGKASADPISGILQSAPA</sequence>
<feature type="region of interest" description="Disordered" evidence="1">
    <location>
        <begin position="1"/>
        <end position="49"/>
    </location>
</feature>
<name>A0A7Z0VJB4_9GAMM</name>
<dbReference type="Proteomes" id="UP000094769">
    <property type="component" value="Unassembled WGS sequence"/>
</dbReference>
<feature type="compositionally biased region" description="Polar residues" evidence="1">
    <location>
        <begin position="1"/>
        <end position="26"/>
    </location>
</feature>
<evidence type="ECO:0000256" key="1">
    <source>
        <dbReference type="SAM" id="MobiDB-lite"/>
    </source>
</evidence>
<evidence type="ECO:0000313" key="3">
    <source>
        <dbReference type="Proteomes" id="UP000094769"/>
    </source>
</evidence>
<protein>
    <submittedName>
        <fullName evidence="2">Uncharacterized protein</fullName>
    </submittedName>
</protein>
<feature type="region of interest" description="Disordered" evidence="1">
    <location>
        <begin position="92"/>
        <end position="118"/>
    </location>
</feature>
<keyword evidence="3" id="KW-1185">Reference proteome</keyword>
<comment type="caution">
    <text evidence="2">The sequence shown here is derived from an EMBL/GenBank/DDBJ whole genome shotgun (WGS) entry which is preliminary data.</text>
</comment>
<proteinExistence type="predicted"/>
<dbReference type="RefSeq" id="WP_069126940.1">
    <property type="nucleotide sequence ID" value="NZ_MARB01000021.1"/>
</dbReference>
<dbReference type="AlphaFoldDB" id="A0A7Z0VJB4"/>
<reference evidence="2 3" key="1">
    <citation type="submission" date="2016-06" db="EMBL/GenBank/DDBJ databases">
        <title>Genome sequence of endosymbiont of Candidatus Endolucinida thiodiazotropha.</title>
        <authorList>
            <person name="Poehlein A."/>
            <person name="Koenig S."/>
            <person name="Heiden S.E."/>
            <person name="Thuermer A."/>
            <person name="Voget S."/>
            <person name="Daniel R."/>
            <person name="Markert S."/>
            <person name="Gros O."/>
            <person name="Schweder T."/>
        </authorList>
    </citation>
    <scope>NUCLEOTIDE SEQUENCE [LARGE SCALE GENOMIC DNA]</scope>
    <source>
        <strain evidence="2 3">COS</strain>
    </source>
</reference>
<gene>
    <name evidence="2" type="ORF">CODIS_32790</name>
</gene>